<dbReference type="SFLD" id="SFLDS00029">
    <property type="entry name" value="Radical_SAM"/>
    <property type="match status" value="1"/>
</dbReference>
<dbReference type="EMBL" id="MWBQ01000084">
    <property type="protein sequence ID" value="OQA57989.1"/>
    <property type="molecule type" value="Genomic_DNA"/>
</dbReference>
<feature type="binding site" evidence="6">
    <location>
        <position position="82"/>
    </location>
    <ligand>
        <name>[4Fe-4S] cluster</name>
        <dbReference type="ChEBI" id="CHEBI:49883"/>
        <note>4Fe-4S-S-AdoMet</note>
    </ligand>
</feature>
<feature type="domain" description="Radical SAM core" evidence="7">
    <location>
        <begin position="67"/>
        <end position="288"/>
    </location>
</feature>
<dbReference type="PROSITE" id="PS51918">
    <property type="entry name" value="RADICAL_SAM"/>
    <property type="match status" value="1"/>
</dbReference>
<evidence type="ECO:0000256" key="4">
    <source>
        <dbReference type="ARBA" id="ARBA00023004"/>
    </source>
</evidence>
<feature type="binding site" evidence="6">
    <location>
        <position position="89"/>
    </location>
    <ligand>
        <name>[4Fe-4S] cluster</name>
        <dbReference type="ChEBI" id="CHEBI:49883"/>
        <note>4Fe-4S-S-AdoMet</note>
    </ligand>
</feature>
<evidence type="ECO:0000256" key="6">
    <source>
        <dbReference type="PIRSR" id="PIRSR004869-50"/>
    </source>
</evidence>
<dbReference type="InterPro" id="IPR013785">
    <property type="entry name" value="Aldolase_TIM"/>
</dbReference>
<dbReference type="GO" id="GO:0043365">
    <property type="term" value="F:[formate-C-acetyltransferase]-activating enzyme activity"/>
    <property type="evidence" value="ECO:0007669"/>
    <property type="project" value="UniProtKB-EC"/>
</dbReference>
<proteinExistence type="predicted"/>
<dbReference type="Gene3D" id="3.20.20.70">
    <property type="entry name" value="Aldolase class I"/>
    <property type="match status" value="1"/>
</dbReference>
<evidence type="ECO:0000256" key="1">
    <source>
        <dbReference type="ARBA" id="ARBA00022485"/>
    </source>
</evidence>
<dbReference type="PIRSF" id="PIRSF004869">
    <property type="entry name" value="PflX_prd"/>
    <property type="match status" value="1"/>
</dbReference>
<dbReference type="PANTHER" id="PTHR30352">
    <property type="entry name" value="PYRUVATE FORMATE-LYASE-ACTIVATING ENZYME"/>
    <property type="match status" value="1"/>
</dbReference>
<name>A0A1V5STX6_9BACT</name>
<keyword evidence="5 6" id="KW-0411">Iron-sulfur</keyword>
<feature type="binding site" evidence="6">
    <location>
        <position position="86"/>
    </location>
    <ligand>
        <name>[4Fe-4S] cluster</name>
        <dbReference type="ChEBI" id="CHEBI:49883"/>
        <note>4Fe-4S-S-AdoMet</note>
    </ligand>
</feature>
<accession>A0A1V5STX6</accession>
<dbReference type="InterPro" id="IPR034457">
    <property type="entry name" value="Organic_radical-activating"/>
</dbReference>
<keyword evidence="8" id="KW-0560">Oxidoreductase</keyword>
<evidence type="ECO:0000259" key="7">
    <source>
        <dbReference type="PROSITE" id="PS51918"/>
    </source>
</evidence>
<dbReference type="Pfam" id="PF04055">
    <property type="entry name" value="Radical_SAM"/>
    <property type="match status" value="1"/>
</dbReference>
<dbReference type="NCBIfam" id="TIGR04337">
    <property type="entry name" value="AmmeMemoSam_rS"/>
    <property type="match status" value="1"/>
</dbReference>
<dbReference type="Proteomes" id="UP000485569">
    <property type="component" value="Unassembled WGS sequence"/>
</dbReference>
<evidence type="ECO:0000256" key="5">
    <source>
        <dbReference type="ARBA" id="ARBA00023014"/>
    </source>
</evidence>
<dbReference type="InterPro" id="IPR016431">
    <property type="entry name" value="Pyrv-formate_lyase-activ_prd"/>
</dbReference>
<keyword evidence="8" id="KW-0670">Pyruvate</keyword>
<dbReference type="GO" id="GO:0046872">
    <property type="term" value="F:metal ion binding"/>
    <property type="evidence" value="ECO:0007669"/>
    <property type="project" value="UniProtKB-KW"/>
</dbReference>
<organism evidence="8">
    <name type="scientific">Candidatus Atribacter allofermentans</name>
    <dbReference type="NCBI Taxonomy" id="1852833"/>
    <lineage>
        <taxon>Bacteria</taxon>
        <taxon>Pseudomonadati</taxon>
        <taxon>Atribacterota</taxon>
        <taxon>Atribacteria</taxon>
        <taxon>Atribacterales</taxon>
        <taxon>Atribacteraceae</taxon>
        <taxon>Atribacter</taxon>
    </lineage>
</organism>
<protein>
    <submittedName>
        <fullName evidence="8">Pyruvate formate-lyase 1-activating enzyme</fullName>
        <ecNumber evidence="8">1.97.1.4</ecNumber>
    </submittedName>
</protein>
<dbReference type="InterPro" id="IPR027596">
    <property type="entry name" value="AmmeMemoSam_rS"/>
</dbReference>
<reference evidence="8" key="1">
    <citation type="submission" date="2017-02" db="EMBL/GenBank/DDBJ databases">
        <title>Delving into the versatile metabolic prowess of the omnipresent phylum Bacteroidetes.</title>
        <authorList>
            <person name="Nobu M.K."/>
            <person name="Mei R."/>
            <person name="Narihiro T."/>
            <person name="Kuroda K."/>
            <person name="Liu W.-T."/>
        </authorList>
    </citation>
    <scope>NUCLEOTIDE SEQUENCE</scope>
    <source>
        <strain evidence="8">ADurb.Bin276</strain>
    </source>
</reference>
<dbReference type="EC" id="1.97.1.4" evidence="8"/>
<keyword evidence="4 6" id="KW-0408">Iron</keyword>
<keyword evidence="3 6" id="KW-0479">Metal-binding</keyword>
<dbReference type="CDD" id="cd01335">
    <property type="entry name" value="Radical_SAM"/>
    <property type="match status" value="1"/>
</dbReference>
<dbReference type="InterPro" id="IPR007197">
    <property type="entry name" value="rSAM"/>
</dbReference>
<comment type="cofactor">
    <cofactor evidence="6">
        <name>[4Fe-4S] cluster</name>
        <dbReference type="ChEBI" id="CHEBI:49883"/>
    </cofactor>
    <text evidence="6">Binds 1 [4Fe-4S] cluster. The cluster is coordinated with 3 cysteines and an exchangeable S-adenosyl-L-methionine.</text>
</comment>
<dbReference type="PANTHER" id="PTHR30352:SF5">
    <property type="entry name" value="PYRUVATE FORMATE-LYASE 1-ACTIVATING ENZYME"/>
    <property type="match status" value="1"/>
</dbReference>
<dbReference type="SFLD" id="SFLDG01101">
    <property type="entry name" value="Uncharacterised_Radical_SAM_Su"/>
    <property type="match status" value="1"/>
</dbReference>
<dbReference type="AlphaFoldDB" id="A0A1V5STX6"/>
<sequence length="331" mass="37794">MIEAQYWTAETDQRVRCFLCPHQCRINPGRRGLCQIRENRAGVLYALTYNRISVVHMDPIEKKPLYHFFPGKEILSVGSVGCNLKCQFCQNWEISQTGFVDNLKQTDSQKIVSIAQSQGSIGIAYTYNEPFIWWEFVRETSEKAKKVQLKNVLVTNGYVNSQPLLELLPYIDAMNIDLKAMDDDFYRSYCGGSLTPVLETIELSYQKKVHIEITNLLVTGLNHTPEHLHRLVDFVASISPDIPLHFSRYFPAHRMETPATDPEVLLEAYKIARGKLHFVYLGNYYGTEGQTSYCSQCGKPLITRTGYRTSLGYLENAHCQVCGTPFPLVDE</sequence>
<dbReference type="SUPFAM" id="SSF102114">
    <property type="entry name" value="Radical SAM enzymes"/>
    <property type="match status" value="1"/>
</dbReference>
<evidence type="ECO:0000313" key="8">
    <source>
        <dbReference type="EMBL" id="OQA57989.1"/>
    </source>
</evidence>
<evidence type="ECO:0000256" key="3">
    <source>
        <dbReference type="ARBA" id="ARBA00022723"/>
    </source>
</evidence>
<gene>
    <name evidence="8" type="primary">pflA</name>
    <name evidence="8" type="ORF">BWY41_01166</name>
</gene>
<keyword evidence="8" id="KW-0456">Lyase</keyword>
<dbReference type="GO" id="GO:0016829">
    <property type="term" value="F:lyase activity"/>
    <property type="evidence" value="ECO:0007669"/>
    <property type="project" value="UniProtKB-KW"/>
</dbReference>
<keyword evidence="2 6" id="KW-0949">S-adenosyl-L-methionine</keyword>
<dbReference type="GO" id="GO:0051539">
    <property type="term" value="F:4 iron, 4 sulfur cluster binding"/>
    <property type="evidence" value="ECO:0007669"/>
    <property type="project" value="UniProtKB-KW"/>
</dbReference>
<evidence type="ECO:0000256" key="2">
    <source>
        <dbReference type="ARBA" id="ARBA00022691"/>
    </source>
</evidence>
<keyword evidence="1" id="KW-0004">4Fe-4S</keyword>
<comment type="caution">
    <text evidence="8">The sequence shown here is derived from an EMBL/GenBank/DDBJ whole genome shotgun (WGS) entry which is preliminary data.</text>
</comment>
<dbReference type="InterPro" id="IPR058240">
    <property type="entry name" value="rSAM_sf"/>
</dbReference>